<reference evidence="1" key="1">
    <citation type="journal article" date="2019" name="bioRxiv">
        <title>The Genome of the Zebra Mussel, Dreissena polymorpha: A Resource for Invasive Species Research.</title>
        <authorList>
            <person name="McCartney M.A."/>
            <person name="Auch B."/>
            <person name="Kono T."/>
            <person name="Mallez S."/>
            <person name="Zhang Y."/>
            <person name="Obille A."/>
            <person name="Becker A."/>
            <person name="Abrahante J.E."/>
            <person name="Garbe J."/>
            <person name="Badalamenti J.P."/>
            <person name="Herman A."/>
            <person name="Mangelson H."/>
            <person name="Liachko I."/>
            <person name="Sullivan S."/>
            <person name="Sone E.D."/>
            <person name="Koren S."/>
            <person name="Silverstein K.A.T."/>
            <person name="Beckman K.B."/>
            <person name="Gohl D.M."/>
        </authorList>
    </citation>
    <scope>NUCLEOTIDE SEQUENCE</scope>
    <source>
        <strain evidence="1">Duluth1</strain>
        <tissue evidence="1">Whole animal</tissue>
    </source>
</reference>
<sequence>MIVETSVSAGLSGDFYSNGAGKQVSAYFGFGLMNAENLVGKQYLLASRVPLPRYNQRHRKWRRNHRYSGP</sequence>
<name>A0A9D4LHJ3_DREPO</name>
<proteinExistence type="predicted"/>
<protein>
    <submittedName>
        <fullName evidence="1">Uncharacterized protein</fullName>
    </submittedName>
</protein>
<comment type="caution">
    <text evidence="1">The sequence shown here is derived from an EMBL/GenBank/DDBJ whole genome shotgun (WGS) entry which is preliminary data.</text>
</comment>
<gene>
    <name evidence="1" type="ORF">DPMN_100079</name>
</gene>
<evidence type="ECO:0000313" key="1">
    <source>
        <dbReference type="EMBL" id="KAH3857472.1"/>
    </source>
</evidence>
<accession>A0A9D4LHJ3</accession>
<evidence type="ECO:0000313" key="2">
    <source>
        <dbReference type="Proteomes" id="UP000828390"/>
    </source>
</evidence>
<keyword evidence="2" id="KW-1185">Reference proteome</keyword>
<dbReference type="EMBL" id="JAIWYP010000003">
    <property type="protein sequence ID" value="KAH3857472.1"/>
    <property type="molecule type" value="Genomic_DNA"/>
</dbReference>
<dbReference type="AlphaFoldDB" id="A0A9D4LHJ3"/>
<dbReference type="Proteomes" id="UP000828390">
    <property type="component" value="Unassembled WGS sequence"/>
</dbReference>
<organism evidence="1 2">
    <name type="scientific">Dreissena polymorpha</name>
    <name type="common">Zebra mussel</name>
    <name type="synonym">Mytilus polymorpha</name>
    <dbReference type="NCBI Taxonomy" id="45954"/>
    <lineage>
        <taxon>Eukaryota</taxon>
        <taxon>Metazoa</taxon>
        <taxon>Spiralia</taxon>
        <taxon>Lophotrochozoa</taxon>
        <taxon>Mollusca</taxon>
        <taxon>Bivalvia</taxon>
        <taxon>Autobranchia</taxon>
        <taxon>Heteroconchia</taxon>
        <taxon>Euheterodonta</taxon>
        <taxon>Imparidentia</taxon>
        <taxon>Neoheterodontei</taxon>
        <taxon>Myida</taxon>
        <taxon>Dreissenoidea</taxon>
        <taxon>Dreissenidae</taxon>
        <taxon>Dreissena</taxon>
    </lineage>
</organism>
<reference evidence="1" key="2">
    <citation type="submission" date="2020-11" db="EMBL/GenBank/DDBJ databases">
        <authorList>
            <person name="McCartney M.A."/>
            <person name="Auch B."/>
            <person name="Kono T."/>
            <person name="Mallez S."/>
            <person name="Becker A."/>
            <person name="Gohl D.M."/>
            <person name="Silverstein K.A.T."/>
            <person name="Koren S."/>
            <person name="Bechman K.B."/>
            <person name="Herman A."/>
            <person name="Abrahante J.E."/>
            <person name="Garbe J."/>
        </authorList>
    </citation>
    <scope>NUCLEOTIDE SEQUENCE</scope>
    <source>
        <strain evidence="1">Duluth1</strain>
        <tissue evidence="1">Whole animal</tissue>
    </source>
</reference>